<dbReference type="EMBL" id="RQFT01000008">
    <property type="protein sequence ID" value="TGL06498.1"/>
    <property type="molecule type" value="Genomic_DNA"/>
</dbReference>
<feature type="compositionally biased region" description="Basic and acidic residues" evidence="1">
    <location>
        <begin position="1"/>
        <end position="16"/>
    </location>
</feature>
<sequence length="114" mass="13120">MSDQKTTTEEKNEKAFPKNPILKKITPDGRKAEITFIDGLDYRLEHPGNRKADEWRGVSLTEKISNGDLMDNFFEYCVFPMGTHSKPNFDSLHPYASEVWSKTAHRFLGGKLDR</sequence>
<dbReference type="AlphaFoldDB" id="A0A7I0HSH7"/>
<dbReference type="Proteomes" id="UP000297641">
    <property type="component" value="Unassembled WGS sequence"/>
</dbReference>
<evidence type="ECO:0000313" key="2">
    <source>
        <dbReference type="EMBL" id="TGL06498.1"/>
    </source>
</evidence>
<reference evidence="2 3" key="1">
    <citation type="journal article" date="2019" name="PLoS Negl. Trop. Dis.">
        <title>Revisiting the worldwide diversity of Leptospira species in the environment.</title>
        <authorList>
            <person name="Vincent A.T."/>
            <person name="Schiettekatte O."/>
            <person name="Bourhy P."/>
            <person name="Veyrier F.J."/>
            <person name="Picardeau M."/>
        </authorList>
    </citation>
    <scope>NUCLEOTIDE SEQUENCE [LARGE SCALE GENOMIC DNA]</scope>
    <source>
        <strain evidence="2 3">201800273</strain>
    </source>
</reference>
<feature type="region of interest" description="Disordered" evidence="1">
    <location>
        <begin position="1"/>
        <end position="22"/>
    </location>
</feature>
<evidence type="ECO:0000313" key="3">
    <source>
        <dbReference type="Proteomes" id="UP000297641"/>
    </source>
</evidence>
<name>A0A7I0HSH7_9LEPT</name>
<comment type="caution">
    <text evidence="2">The sequence shown here is derived from an EMBL/GenBank/DDBJ whole genome shotgun (WGS) entry which is preliminary data.</text>
</comment>
<accession>A0A7I0HSH7</accession>
<gene>
    <name evidence="2" type="ORF">EHQ43_08795</name>
</gene>
<evidence type="ECO:0000256" key="1">
    <source>
        <dbReference type="SAM" id="MobiDB-lite"/>
    </source>
</evidence>
<organism evidence="2 3">
    <name type="scientific">Leptospira bouyouniensis</name>
    <dbReference type="NCBI Taxonomy" id="2484911"/>
    <lineage>
        <taxon>Bacteria</taxon>
        <taxon>Pseudomonadati</taxon>
        <taxon>Spirochaetota</taxon>
        <taxon>Spirochaetia</taxon>
        <taxon>Leptospirales</taxon>
        <taxon>Leptospiraceae</taxon>
        <taxon>Leptospira</taxon>
    </lineage>
</organism>
<dbReference type="RefSeq" id="WP_135770860.1">
    <property type="nucleotide sequence ID" value="NZ_RQFT01000008.1"/>
</dbReference>
<protein>
    <submittedName>
        <fullName evidence="2">Uncharacterized protein</fullName>
    </submittedName>
</protein>
<proteinExistence type="predicted"/>